<evidence type="ECO:0000256" key="1">
    <source>
        <dbReference type="SAM" id="Coils"/>
    </source>
</evidence>
<gene>
    <name evidence="3" type="ORF">Pmani_020354</name>
</gene>
<keyword evidence="1" id="KW-0175">Coiled coil</keyword>
<reference evidence="3" key="1">
    <citation type="submission" date="2023-11" db="EMBL/GenBank/DDBJ databases">
        <title>Genome assemblies of two species of porcelain crab, Petrolisthes cinctipes and Petrolisthes manimaculis (Anomura: Porcellanidae).</title>
        <authorList>
            <person name="Angst P."/>
        </authorList>
    </citation>
    <scope>NUCLEOTIDE SEQUENCE</scope>
    <source>
        <strain evidence="3">PB745_02</strain>
        <tissue evidence="3">Gill</tissue>
    </source>
</reference>
<proteinExistence type="predicted"/>
<feature type="compositionally biased region" description="Polar residues" evidence="2">
    <location>
        <begin position="937"/>
        <end position="954"/>
    </location>
</feature>
<feature type="region of interest" description="Disordered" evidence="2">
    <location>
        <begin position="855"/>
        <end position="954"/>
    </location>
</feature>
<dbReference type="AlphaFoldDB" id="A0AAE1PGT2"/>
<name>A0AAE1PGT2_9EUCA</name>
<evidence type="ECO:0000313" key="4">
    <source>
        <dbReference type="Proteomes" id="UP001292094"/>
    </source>
</evidence>
<keyword evidence="4" id="KW-1185">Reference proteome</keyword>
<feature type="region of interest" description="Disordered" evidence="2">
    <location>
        <begin position="684"/>
        <end position="708"/>
    </location>
</feature>
<evidence type="ECO:0000313" key="3">
    <source>
        <dbReference type="EMBL" id="KAK4307906.1"/>
    </source>
</evidence>
<accession>A0AAE1PGT2</accession>
<comment type="caution">
    <text evidence="3">The sequence shown here is derived from an EMBL/GenBank/DDBJ whole genome shotgun (WGS) entry which is preliminary data.</text>
</comment>
<protein>
    <submittedName>
        <fullName evidence="3">Uncharacterized protein</fullName>
    </submittedName>
</protein>
<sequence length="1039" mass="118094">MTISRRSQEDVSMWLNGDSSLDLSPLPGVSRLTISLPDLSDFEDLLDVNGDLMYGKSPVTSTSSGATFLTYPSSISIPLPSSRSGSDTAFDRRCSDLIDLGLQVCLNQDAESNSELEAIDAELRKNLHKYKKERNEIAKELSKMEKNAKKLQKENKKHGLDYQGYKKELNKIQEYLQKNEEKIRNMENYEIKYGMWKMGSEGGMSHEAQDIQILREGVMNLKLDIENKGKRNDKLKDDAGRLTDVGCGEGKIYKTKDKGTQIADQGDYSNVSETNPEFGIPSQTVEELDPKNNELSVTTKSRQTQTLSSRNANLMDNLLGDYVSLKRDDYENYLPSQNVTTSTCATERSVRPKTFPVKKVEKHNWELTKTEWIGEYVKLREGVEELYLDSKQMSTIVSGPSVRPKIRTKQQKEKVYTVTTTADVHCQYDGTQFKAPSVKTTTTPPPLPRMKRKHIPAEEILSQPHVVAELSNLAKAIQESSSGITKHKTYANIYKVSKLAEDEWEDVVSEGVFGAVGGSEIVSRPPQPSLVPERRNVISKSKLRSPRETIGTHPPPVKSKLHDYVNLGLGLLQSLQDSVVRESVTSRKQESSGLSDNQISRYCDRLDQILQEDEDVYIDMTPEDYYKDIYEDQLEQNLESVQPSNFKYFEDYIIPIDSLPEPVDTSPREKQNLGFRQKLKSRVGARKLQEKTKKEQKKRKKLSDMVDKNKVRTERLQKLTTLKMIETAALEKLAIQSKRQIMRLTALVKQSQVSTKELRSKLRKTRSQEMKLAAEHAFEQGRRWKHLVRHIKSSTSTKTTKQSPGRAESPNTGQRVPTPIKRYSHDQSPTKRHVQGLSPKITRLCEKREHFQNVSSRLSQAADPIHPTHPSTVRRRVTFSIPDDQTKSDDLPYTEHGPKLISKQKREKRSRRQWPQEEDASLSLLPHHQHHHHHQQGSTDSSQPPHTVSLDLNSNESSFGKMLFEDPQDTINRRLQAKKIFRKMIWVRAPEGEQSNEREGVKVGVLKRVSVQTPVAAAASGETYSDAHEGVPGRLIVPL</sequence>
<feature type="region of interest" description="Disordered" evidence="2">
    <location>
        <begin position="792"/>
        <end position="837"/>
    </location>
</feature>
<evidence type="ECO:0000256" key="2">
    <source>
        <dbReference type="SAM" id="MobiDB-lite"/>
    </source>
</evidence>
<dbReference type="Proteomes" id="UP001292094">
    <property type="component" value="Unassembled WGS sequence"/>
</dbReference>
<feature type="coiled-coil region" evidence="1">
    <location>
        <begin position="113"/>
        <end position="192"/>
    </location>
</feature>
<organism evidence="3 4">
    <name type="scientific">Petrolisthes manimaculis</name>
    <dbReference type="NCBI Taxonomy" id="1843537"/>
    <lineage>
        <taxon>Eukaryota</taxon>
        <taxon>Metazoa</taxon>
        <taxon>Ecdysozoa</taxon>
        <taxon>Arthropoda</taxon>
        <taxon>Crustacea</taxon>
        <taxon>Multicrustacea</taxon>
        <taxon>Malacostraca</taxon>
        <taxon>Eumalacostraca</taxon>
        <taxon>Eucarida</taxon>
        <taxon>Decapoda</taxon>
        <taxon>Pleocyemata</taxon>
        <taxon>Anomura</taxon>
        <taxon>Galatheoidea</taxon>
        <taxon>Porcellanidae</taxon>
        <taxon>Petrolisthes</taxon>
    </lineage>
</organism>
<feature type="compositionally biased region" description="Basic residues" evidence="2">
    <location>
        <begin position="902"/>
        <end position="912"/>
    </location>
</feature>
<dbReference type="EMBL" id="JAWZYT010001954">
    <property type="protein sequence ID" value="KAK4307906.1"/>
    <property type="molecule type" value="Genomic_DNA"/>
</dbReference>